<dbReference type="PROSITE" id="PS50088">
    <property type="entry name" value="ANK_REPEAT"/>
    <property type="match status" value="3"/>
</dbReference>
<dbReference type="SUPFAM" id="SSF48403">
    <property type="entry name" value="Ankyrin repeat"/>
    <property type="match status" value="1"/>
</dbReference>
<dbReference type="EMBL" id="JAPQKI010000005">
    <property type="protein sequence ID" value="KAJ5098090.1"/>
    <property type="molecule type" value="Genomic_DNA"/>
</dbReference>
<dbReference type="GeneID" id="81356564"/>
<dbReference type="InterPro" id="IPR036770">
    <property type="entry name" value="Ankyrin_rpt-contain_sf"/>
</dbReference>
<dbReference type="InterPro" id="IPR051165">
    <property type="entry name" value="Multifunctional_ANK_Repeat"/>
</dbReference>
<feature type="repeat" description="ANK" evidence="3">
    <location>
        <begin position="37"/>
        <end position="69"/>
    </location>
</feature>
<dbReference type="PANTHER" id="PTHR24123:SF33">
    <property type="entry name" value="PROTEIN HOS4"/>
    <property type="match status" value="1"/>
</dbReference>
<keyword evidence="5" id="KW-1185">Reference proteome</keyword>
<accession>A0A9W9FD87</accession>
<dbReference type="Gene3D" id="1.25.40.20">
    <property type="entry name" value="Ankyrin repeat-containing domain"/>
    <property type="match status" value="1"/>
</dbReference>
<dbReference type="PANTHER" id="PTHR24123">
    <property type="entry name" value="ANKYRIN REPEAT-CONTAINING"/>
    <property type="match status" value="1"/>
</dbReference>
<evidence type="ECO:0000313" key="4">
    <source>
        <dbReference type="EMBL" id="KAJ5098090.1"/>
    </source>
</evidence>
<protein>
    <submittedName>
        <fullName evidence="4">Ankyrin</fullName>
    </submittedName>
</protein>
<dbReference type="InterPro" id="IPR002110">
    <property type="entry name" value="Ankyrin_rpt"/>
</dbReference>
<dbReference type="AlphaFoldDB" id="A0A9W9FD87"/>
<feature type="repeat" description="ANK" evidence="3">
    <location>
        <begin position="72"/>
        <end position="104"/>
    </location>
</feature>
<gene>
    <name evidence="4" type="ORF">N7532_005091</name>
</gene>
<dbReference type="Proteomes" id="UP001149074">
    <property type="component" value="Unassembled WGS sequence"/>
</dbReference>
<dbReference type="Pfam" id="PF12796">
    <property type="entry name" value="Ank_2"/>
    <property type="match status" value="2"/>
</dbReference>
<reference evidence="4" key="2">
    <citation type="journal article" date="2023" name="IMA Fungus">
        <title>Comparative genomic study of the Penicillium genus elucidates a diverse pangenome and 15 lateral gene transfer events.</title>
        <authorList>
            <person name="Petersen C."/>
            <person name="Sorensen T."/>
            <person name="Nielsen M.R."/>
            <person name="Sondergaard T.E."/>
            <person name="Sorensen J.L."/>
            <person name="Fitzpatrick D.A."/>
            <person name="Frisvad J.C."/>
            <person name="Nielsen K.L."/>
        </authorList>
    </citation>
    <scope>NUCLEOTIDE SEQUENCE</scope>
    <source>
        <strain evidence="4">IBT 30761</strain>
    </source>
</reference>
<dbReference type="PRINTS" id="PR01415">
    <property type="entry name" value="ANKYRIN"/>
</dbReference>
<dbReference type="OrthoDB" id="194358at2759"/>
<keyword evidence="2 3" id="KW-0040">ANK repeat</keyword>
<keyword evidence="1" id="KW-0677">Repeat</keyword>
<feature type="repeat" description="ANK" evidence="3">
    <location>
        <begin position="2"/>
        <end position="34"/>
    </location>
</feature>
<proteinExistence type="predicted"/>
<reference evidence="4" key="1">
    <citation type="submission" date="2022-11" db="EMBL/GenBank/DDBJ databases">
        <authorList>
            <person name="Petersen C."/>
        </authorList>
    </citation>
    <scope>NUCLEOTIDE SEQUENCE</scope>
    <source>
        <strain evidence="4">IBT 30761</strain>
    </source>
</reference>
<evidence type="ECO:0000256" key="3">
    <source>
        <dbReference type="PROSITE-ProRule" id="PRU00023"/>
    </source>
</evidence>
<dbReference type="SMART" id="SM00248">
    <property type="entry name" value="ANK"/>
    <property type="match status" value="4"/>
</dbReference>
<evidence type="ECO:0000256" key="1">
    <source>
        <dbReference type="ARBA" id="ARBA00022737"/>
    </source>
</evidence>
<evidence type="ECO:0000313" key="5">
    <source>
        <dbReference type="Proteomes" id="UP001149074"/>
    </source>
</evidence>
<dbReference type="PROSITE" id="PS50297">
    <property type="entry name" value="ANK_REP_REGION"/>
    <property type="match status" value="2"/>
</dbReference>
<evidence type="ECO:0000256" key="2">
    <source>
        <dbReference type="ARBA" id="ARBA00023043"/>
    </source>
</evidence>
<dbReference type="RefSeq" id="XP_056473744.1">
    <property type="nucleotide sequence ID" value="XM_056617585.1"/>
</dbReference>
<comment type="caution">
    <text evidence="4">The sequence shown here is derived from an EMBL/GenBank/DDBJ whole genome shotgun (WGS) entry which is preliminary data.</text>
</comment>
<name>A0A9W9FD87_9EURO</name>
<organism evidence="4 5">
    <name type="scientific">Penicillium argentinense</name>
    <dbReference type="NCBI Taxonomy" id="1131581"/>
    <lineage>
        <taxon>Eukaryota</taxon>
        <taxon>Fungi</taxon>
        <taxon>Dikarya</taxon>
        <taxon>Ascomycota</taxon>
        <taxon>Pezizomycotina</taxon>
        <taxon>Eurotiomycetes</taxon>
        <taxon>Eurotiomycetidae</taxon>
        <taxon>Eurotiales</taxon>
        <taxon>Aspergillaceae</taxon>
        <taxon>Penicillium</taxon>
    </lineage>
</organism>
<sequence>MEDLLLLQSAVSSGSLDLARTLLAAGANVNGRAKGPGSTTALEIAAQTGNIEMVDFLLDSGADFAAPAAYNTGATALQFAPINGFMRIVRRLLNSGADVHAAGSVAYGRTAIQGAAEYGRIDVLQLLLSRIDPSERPQRKELARAVHLAEKEGRFTAVKMVKSACGWSDKRSSDLKSLYFRSEGSGRADDWDSCSCAKKV</sequence>